<keyword evidence="4" id="KW-0540">Nuclease</keyword>
<dbReference type="InterPro" id="IPR022625">
    <property type="entry name" value="TypeI_RM_Rsu_C"/>
</dbReference>
<evidence type="ECO:0000256" key="5">
    <source>
        <dbReference type="ARBA" id="ARBA00022741"/>
    </source>
</evidence>
<dbReference type="RefSeq" id="WP_053391098.1">
    <property type="nucleotide sequence ID" value="NZ_CP010899.1"/>
</dbReference>
<evidence type="ECO:0000256" key="4">
    <source>
        <dbReference type="ARBA" id="ARBA00022722"/>
    </source>
</evidence>
<protein>
    <recommendedName>
        <fullName evidence="11">Type I restriction enzyme endonuclease subunit</fullName>
        <shortName evidence="11">R protein</shortName>
        <ecNumber evidence="11">3.1.21.3</ecNumber>
    </recommendedName>
</protein>
<evidence type="ECO:0000256" key="6">
    <source>
        <dbReference type="ARBA" id="ARBA00022747"/>
    </source>
</evidence>
<dbReference type="NCBIfam" id="TIGR00348">
    <property type="entry name" value="hsdR"/>
    <property type="match status" value="1"/>
</dbReference>
<keyword evidence="6 11" id="KW-0680">Restriction system</keyword>
<dbReference type="Pfam" id="PF22679">
    <property type="entry name" value="T1R_D3-like"/>
    <property type="match status" value="1"/>
</dbReference>
<evidence type="ECO:0000256" key="9">
    <source>
        <dbReference type="ARBA" id="ARBA00022840"/>
    </source>
</evidence>
<dbReference type="AlphaFoldDB" id="A0A0K2JI94"/>
<dbReference type="Pfam" id="PF18766">
    <property type="entry name" value="SWI2_SNF2"/>
    <property type="match status" value="1"/>
</dbReference>
<evidence type="ECO:0000313" key="13">
    <source>
        <dbReference type="EMBL" id="ALA97951.1"/>
    </source>
</evidence>
<evidence type="ECO:0000259" key="12">
    <source>
        <dbReference type="PROSITE" id="PS51192"/>
    </source>
</evidence>
<dbReference type="OrthoDB" id="9758243at2"/>
<keyword evidence="7" id="KW-0255">Endonuclease</keyword>
<dbReference type="EC" id="3.1.21.3" evidence="11"/>
<keyword evidence="14" id="KW-1185">Reference proteome</keyword>
<comment type="subunit">
    <text evidence="3 11">The type I restriction/modification system is composed of three polypeptides R, M and S.</text>
</comment>
<dbReference type="InterPro" id="IPR027417">
    <property type="entry name" value="P-loop_NTPase"/>
</dbReference>
<dbReference type="InterPro" id="IPR004473">
    <property type="entry name" value="Restrct_endonuc_typeI_HsdR"/>
</dbReference>
<keyword evidence="10 11" id="KW-0238">DNA-binding</keyword>
<dbReference type="SUPFAM" id="SSF52540">
    <property type="entry name" value="P-loop containing nucleoside triphosphate hydrolases"/>
    <property type="match status" value="2"/>
</dbReference>
<evidence type="ECO:0000256" key="11">
    <source>
        <dbReference type="RuleBase" id="RU364115"/>
    </source>
</evidence>
<dbReference type="PROSITE" id="PS51192">
    <property type="entry name" value="HELICASE_ATP_BIND_1"/>
    <property type="match status" value="1"/>
</dbReference>
<comment type="function">
    <text evidence="11">Subunit R is required for both nuclease and ATPase activities, but not for modification.</text>
</comment>
<dbReference type="STRING" id="273035.SKUN_001065"/>
<accession>A0A0K2JI94</accession>
<keyword evidence="5 11" id="KW-0547">Nucleotide-binding</keyword>
<evidence type="ECO:0000256" key="7">
    <source>
        <dbReference type="ARBA" id="ARBA00022759"/>
    </source>
</evidence>
<gene>
    <name evidence="13" type="primary">hsdR</name>
    <name evidence="13" type="ORF">SKUN_001065</name>
</gene>
<keyword evidence="8 11" id="KW-0378">Hydrolase</keyword>
<dbReference type="CDD" id="cd22332">
    <property type="entry name" value="HsdR_N"/>
    <property type="match status" value="1"/>
</dbReference>
<evidence type="ECO:0000256" key="1">
    <source>
        <dbReference type="ARBA" id="ARBA00000851"/>
    </source>
</evidence>
<dbReference type="InterPro" id="IPR040980">
    <property type="entry name" value="SWI2_SNF2"/>
</dbReference>
<dbReference type="InterPro" id="IPR055180">
    <property type="entry name" value="HsdR_RecA-like_helicase_dom_2"/>
</dbReference>
<dbReference type="GO" id="GO:0003677">
    <property type="term" value="F:DNA binding"/>
    <property type="evidence" value="ECO:0007669"/>
    <property type="project" value="UniProtKB-KW"/>
</dbReference>
<dbReference type="InterPro" id="IPR051268">
    <property type="entry name" value="Type-I_R_enzyme_R_subunit"/>
</dbReference>
<dbReference type="Gene3D" id="3.40.50.300">
    <property type="entry name" value="P-loop containing nucleotide triphosphate hydrolases"/>
    <property type="match status" value="2"/>
</dbReference>
<dbReference type="GO" id="GO:0005524">
    <property type="term" value="F:ATP binding"/>
    <property type="evidence" value="ECO:0007669"/>
    <property type="project" value="UniProtKB-KW"/>
</dbReference>
<keyword evidence="9 11" id="KW-0067">ATP-binding</keyword>
<dbReference type="PANTHER" id="PTHR30195">
    <property type="entry name" value="TYPE I SITE-SPECIFIC DEOXYRIBONUCLEASE PROTEIN SUBUNIT M AND R"/>
    <property type="match status" value="1"/>
</dbReference>
<dbReference type="Pfam" id="PF04313">
    <property type="entry name" value="HSDR_N"/>
    <property type="match status" value="1"/>
</dbReference>
<evidence type="ECO:0000256" key="3">
    <source>
        <dbReference type="ARBA" id="ARBA00011296"/>
    </source>
</evidence>
<feature type="domain" description="Helicase ATP-binding" evidence="12">
    <location>
        <begin position="256"/>
        <end position="404"/>
    </location>
</feature>
<proteinExistence type="inferred from homology"/>
<dbReference type="GO" id="GO:0009035">
    <property type="term" value="F:type I site-specific deoxyribonuclease activity"/>
    <property type="evidence" value="ECO:0007669"/>
    <property type="project" value="UniProtKB-EC"/>
</dbReference>
<dbReference type="GO" id="GO:0009307">
    <property type="term" value="P:DNA restriction-modification system"/>
    <property type="evidence" value="ECO:0007669"/>
    <property type="project" value="UniProtKB-KW"/>
</dbReference>
<dbReference type="CDD" id="cd18800">
    <property type="entry name" value="SF2_C_EcoR124I-like"/>
    <property type="match status" value="1"/>
</dbReference>
<dbReference type="InterPro" id="IPR014001">
    <property type="entry name" value="Helicase_ATP-bd"/>
</dbReference>
<comment type="catalytic activity">
    <reaction evidence="1 11">
        <text>Endonucleolytic cleavage of DNA to give random double-stranded fragments with terminal 5'-phosphates, ATP is simultaneously hydrolyzed.</text>
        <dbReference type="EC" id="3.1.21.3"/>
    </reaction>
</comment>
<comment type="similarity">
    <text evidence="2 11">Belongs to the HsdR family.</text>
</comment>
<evidence type="ECO:0000256" key="8">
    <source>
        <dbReference type="ARBA" id="ARBA00022801"/>
    </source>
</evidence>
<dbReference type="PATRIC" id="fig|273035.7.peg.1312"/>
<evidence type="ECO:0000313" key="14">
    <source>
        <dbReference type="Proteomes" id="UP000062963"/>
    </source>
</evidence>
<dbReference type="KEGG" id="skn:SKUN_001065"/>
<dbReference type="EMBL" id="CP010899">
    <property type="protein sequence ID" value="ALA97951.1"/>
    <property type="molecule type" value="Genomic_DNA"/>
</dbReference>
<dbReference type="Proteomes" id="UP000062963">
    <property type="component" value="Chromosome"/>
</dbReference>
<organism evidence="13 14">
    <name type="scientific">Spiroplasma kunkelii CR2-3x</name>
    <dbReference type="NCBI Taxonomy" id="273035"/>
    <lineage>
        <taxon>Bacteria</taxon>
        <taxon>Bacillati</taxon>
        <taxon>Mycoplasmatota</taxon>
        <taxon>Mollicutes</taxon>
        <taxon>Entomoplasmatales</taxon>
        <taxon>Spiroplasmataceae</taxon>
        <taxon>Spiroplasma</taxon>
    </lineage>
</organism>
<reference evidence="13 14" key="1">
    <citation type="journal article" date="2015" name="Genome Announc.">
        <title>Complete Genome Sequence of Spiroplasma kunkelii Strain CR2-3x, Causal Agent of Corn Stunt Disease in Zea mays L.</title>
        <authorList>
            <person name="Davis R.E."/>
            <person name="Shao J."/>
            <person name="Dally E.L."/>
            <person name="Zhao Y."/>
            <person name="Gasparich G.E."/>
            <person name="Gaynor B.J."/>
            <person name="Athey J.C."/>
            <person name="Harrison N.A."/>
            <person name="Donofrio N."/>
        </authorList>
    </citation>
    <scope>NUCLEOTIDE SEQUENCE [LARGE SCALE GENOMIC DNA]</scope>
    <source>
        <strain evidence="13 14">CR2-3x</strain>
    </source>
</reference>
<dbReference type="Pfam" id="PF12008">
    <property type="entry name" value="EcoR124_C"/>
    <property type="match status" value="1"/>
</dbReference>
<sequence>MENKYISESELEKKLISKLKIEGYEYIKLNNEEDIKTNFRNQIFNHNKNELNNKPLTYKEFEKLLFKITGKSIFNSAKILRQKITIERDDFEKVDLELFNKDKWCDNIFQFTNQLKIKSIFQNRYDIIILINGLPLIQIELKKPRINFKEAFNQINRYKKESHKGLLKFIQFFIISNLIDTKYFSNNDGNILFENSFYWTDELNNRITNLFDFTKNFLNKCHVSKMIARYMIINESKKILMIMRPYQIYAVEKLIKIASETNNNAYIWHTAGSGKTLTSFKLSQILKYMPEKEKIFFLVDRKDLDFQTIEEFNKFEKDSVDYTRSTYNLIKNIQDSTKKIILTTIQKMANACKNEKYKSIMAKFKNKKVIFIIDECHRSQFGKMYVSIKKIFEHAQYFGFTGTPRFEQNKSEDGRTTADIFHKCIHKYLLNNAIADGNVLGFNVDYMESIKNKKDTNDELIEDINNDELLIIDSRINSISKNIIETFSKKTYGKKYNAIFAVKNINMAIKYYKTLKKLKHNLKIASIFTFEANEDLNNKDFSFKIELEKIIKDYNINFDTNFNISRFNDYFIDLQKKVKNKEIDLLIVVDMFLTGFDSPITSALYLDKLLKYHKLIQAFSRTNRIINITKPFGNIVCYQTTKKTVDEAILLFSNSITTDQILMKPFDYYELEFINLVNKLKKDYSCAYDVGNDGDEVKIKEFIFLFKEIVKILLKLETFIEFDINQSKYNFSENEYNEFKSRFLSFNDEKIKKEKLSVLADVDFELELIYSNKINVHYILELLKKIDLNNIKRKEKQIKEIKKGLLESTDPVLKYKSELINSFIERVIPTLKNTADLEVLYEQFCDKKYEQQIIKISKKYNIDKLDINEIISEYRFTNQLPSNLIREKINQQYTEKIAINKNISKIKAKNEVKKELELNIINLINEFES</sequence>
<dbReference type="Gene3D" id="3.90.1570.50">
    <property type="match status" value="1"/>
</dbReference>
<evidence type="ECO:0000256" key="2">
    <source>
        <dbReference type="ARBA" id="ARBA00008598"/>
    </source>
</evidence>
<evidence type="ECO:0000256" key="10">
    <source>
        <dbReference type="ARBA" id="ARBA00023125"/>
    </source>
</evidence>
<dbReference type="InterPro" id="IPR007409">
    <property type="entry name" value="Restrct_endonuc_type1_HsdR_N"/>
</dbReference>
<name>A0A0K2JI94_SPIKU</name>
<dbReference type="PANTHER" id="PTHR30195:SF16">
    <property type="entry name" value="TYPE I RESTRICTION ENZYME ENDONUCLEASE SUBUNIT"/>
    <property type="match status" value="1"/>
</dbReference>
<dbReference type="SMART" id="SM00487">
    <property type="entry name" value="DEXDc"/>
    <property type="match status" value="1"/>
</dbReference>
<dbReference type="REBASE" id="124533">
    <property type="entry name" value="SkuCR2ORF1066P"/>
</dbReference>